<reference evidence="2" key="1">
    <citation type="submission" date="2024-06" db="UniProtKB">
        <authorList>
            <consortium name="Ensembl"/>
        </authorList>
    </citation>
    <scope>IDENTIFICATION</scope>
</reference>
<dbReference type="EMBL" id="AEYP01035600">
    <property type="status" value="NOT_ANNOTATED_CDS"/>
    <property type="molecule type" value="Genomic_DNA"/>
</dbReference>
<dbReference type="EMBL" id="AEYP01035598">
    <property type="status" value="NOT_ANNOTATED_CDS"/>
    <property type="molecule type" value="Genomic_DNA"/>
</dbReference>
<dbReference type="EMBL" id="AEYP01035596">
    <property type="status" value="NOT_ANNOTATED_CDS"/>
    <property type="molecule type" value="Genomic_DNA"/>
</dbReference>
<feature type="compositionally biased region" description="Low complexity" evidence="1">
    <location>
        <begin position="43"/>
        <end position="58"/>
    </location>
</feature>
<dbReference type="InParanoid" id="M3XPW0"/>
<dbReference type="AlphaFoldDB" id="M3XPW0"/>
<name>M3XPW0_MUSPF</name>
<sequence>MLPRAGEDAGTRLPSTGRPPGVSSPPRQSGGLSPPRQSRGLESPRQSPRLSGGSSPSGRPEDQKVPTGGRFRMWS</sequence>
<feature type="region of interest" description="Disordered" evidence="1">
    <location>
        <begin position="1"/>
        <end position="75"/>
    </location>
</feature>
<evidence type="ECO:0000313" key="2">
    <source>
        <dbReference type="Ensembl" id="ENSMPUP00000001110.1"/>
    </source>
</evidence>
<dbReference type="HOGENOM" id="CLU_2670465_0_0_1"/>
<dbReference type="Ensembl" id="ENSMPUT00000001133.1">
    <property type="protein sequence ID" value="ENSMPUP00000001110.1"/>
    <property type="gene ID" value="ENSMPUG00000001119.1"/>
</dbReference>
<dbReference type="EMBL" id="AEYP01035593">
    <property type="status" value="NOT_ANNOTATED_CDS"/>
    <property type="molecule type" value="Genomic_DNA"/>
</dbReference>
<dbReference type="EMBL" id="AEYP01035594">
    <property type="status" value="NOT_ANNOTATED_CDS"/>
    <property type="molecule type" value="Genomic_DNA"/>
</dbReference>
<feature type="compositionally biased region" description="Basic and acidic residues" evidence="1">
    <location>
        <begin position="1"/>
        <end position="10"/>
    </location>
</feature>
<dbReference type="EMBL" id="AEYP01035599">
    <property type="status" value="NOT_ANNOTATED_CDS"/>
    <property type="molecule type" value="Genomic_DNA"/>
</dbReference>
<dbReference type="EMBL" id="AEYP01035592">
    <property type="status" value="NOT_ANNOTATED_CDS"/>
    <property type="molecule type" value="Genomic_DNA"/>
</dbReference>
<protein>
    <submittedName>
        <fullName evidence="2">Uncharacterized protein</fullName>
    </submittedName>
</protein>
<evidence type="ECO:0000256" key="1">
    <source>
        <dbReference type="SAM" id="MobiDB-lite"/>
    </source>
</evidence>
<dbReference type="EMBL" id="AEYP01035595">
    <property type="status" value="NOT_ANNOTATED_CDS"/>
    <property type="molecule type" value="Genomic_DNA"/>
</dbReference>
<organism evidence="2">
    <name type="scientific">Mustela putorius furo</name>
    <name type="common">European domestic ferret</name>
    <name type="synonym">Mustela furo</name>
    <dbReference type="NCBI Taxonomy" id="9669"/>
    <lineage>
        <taxon>Eukaryota</taxon>
        <taxon>Metazoa</taxon>
        <taxon>Chordata</taxon>
        <taxon>Craniata</taxon>
        <taxon>Vertebrata</taxon>
        <taxon>Euteleostomi</taxon>
        <taxon>Mammalia</taxon>
        <taxon>Eutheria</taxon>
        <taxon>Laurasiatheria</taxon>
        <taxon>Carnivora</taxon>
        <taxon>Caniformia</taxon>
        <taxon>Musteloidea</taxon>
        <taxon>Mustelidae</taxon>
        <taxon>Mustelinae</taxon>
        <taxon>Mustela</taxon>
    </lineage>
</organism>
<accession>M3XPW0</accession>
<dbReference type="EMBL" id="AEYP01035597">
    <property type="status" value="NOT_ANNOTATED_CDS"/>
    <property type="molecule type" value="Genomic_DNA"/>
</dbReference>
<proteinExistence type="predicted"/>